<dbReference type="GO" id="GO:0008686">
    <property type="term" value="F:3,4-dihydroxy-2-butanone-4-phosphate synthase activity"/>
    <property type="evidence" value="ECO:0007669"/>
    <property type="project" value="UniProtKB-EC"/>
</dbReference>
<dbReference type="Proteomes" id="UP001220010">
    <property type="component" value="Unassembled WGS sequence"/>
</dbReference>
<dbReference type="SUPFAM" id="SSF142695">
    <property type="entry name" value="RibA-like"/>
    <property type="match status" value="1"/>
</dbReference>
<dbReference type="NCBIfam" id="TIGR00505">
    <property type="entry name" value="ribA"/>
    <property type="match status" value="1"/>
</dbReference>
<dbReference type="Pfam" id="PF00926">
    <property type="entry name" value="DHBP_synthase"/>
    <property type="match status" value="1"/>
</dbReference>
<proteinExistence type="inferred from homology"/>
<keyword evidence="6" id="KW-0479">Metal-binding</keyword>
<evidence type="ECO:0000313" key="18">
    <source>
        <dbReference type="Proteomes" id="UP001220010"/>
    </source>
</evidence>
<protein>
    <recommendedName>
        <fullName evidence="4">GTP cyclohydrolase II</fullName>
        <ecNumber evidence="4">3.5.4.25</ecNumber>
    </recommendedName>
</protein>
<comment type="pathway">
    <text evidence="2">Cofactor biosynthesis; riboflavin biosynthesis; 5-amino-6-(D-ribitylamino)uracil from GTP: step 1/4.</text>
</comment>
<dbReference type="InterPro" id="IPR036144">
    <property type="entry name" value="RibA-like_sf"/>
</dbReference>
<dbReference type="HAMAP" id="MF_00179">
    <property type="entry name" value="RibA"/>
    <property type="match status" value="1"/>
</dbReference>
<keyword evidence="11" id="KW-0342">GTP-binding</keyword>
<evidence type="ECO:0000256" key="14">
    <source>
        <dbReference type="ARBA" id="ARBA00023268"/>
    </source>
</evidence>
<dbReference type="InterPro" id="IPR016299">
    <property type="entry name" value="Riboflavin_synth_RibBA"/>
</dbReference>
<name>A0ABT5X6Q2_9EURY</name>
<keyword evidence="10" id="KW-0460">Magnesium</keyword>
<dbReference type="PANTHER" id="PTHR21327:SF18">
    <property type="entry name" value="3,4-DIHYDROXY-2-BUTANONE 4-PHOSPHATE SYNTHASE"/>
    <property type="match status" value="1"/>
</dbReference>
<gene>
    <name evidence="17" type="ORF">P0O15_04210</name>
</gene>
<keyword evidence="12" id="KW-0464">Manganese</keyword>
<evidence type="ECO:0000256" key="2">
    <source>
        <dbReference type="ARBA" id="ARBA00004853"/>
    </source>
</evidence>
<dbReference type="Pfam" id="PF00925">
    <property type="entry name" value="GTP_cyclohydro2"/>
    <property type="match status" value="1"/>
</dbReference>
<evidence type="ECO:0000256" key="6">
    <source>
        <dbReference type="ARBA" id="ARBA00022723"/>
    </source>
</evidence>
<dbReference type="InterPro" id="IPR000422">
    <property type="entry name" value="DHBP_synthase_RibB"/>
</dbReference>
<evidence type="ECO:0000256" key="12">
    <source>
        <dbReference type="ARBA" id="ARBA00023211"/>
    </source>
</evidence>
<evidence type="ECO:0000256" key="15">
    <source>
        <dbReference type="ARBA" id="ARBA00049295"/>
    </source>
</evidence>
<evidence type="ECO:0000256" key="7">
    <source>
        <dbReference type="ARBA" id="ARBA00022741"/>
    </source>
</evidence>
<comment type="similarity">
    <text evidence="3">In the N-terminal section; belongs to the DHBP synthase family.</text>
</comment>
<reference evidence="17 18" key="1">
    <citation type="submission" date="2023-03" db="EMBL/GenBank/DDBJ databases">
        <title>WGS of Methanotrichaceae archaeon Mx.</title>
        <authorList>
            <person name="Sorokin D.Y."/>
            <person name="Merkel A.Y."/>
        </authorList>
    </citation>
    <scope>NUCLEOTIDE SEQUENCE [LARGE SCALE GENOMIC DNA]</scope>
    <source>
        <strain evidence="17 18">Mx</strain>
    </source>
</reference>
<keyword evidence="9" id="KW-0862">Zinc</keyword>
<dbReference type="HAMAP" id="MF_01283">
    <property type="entry name" value="RibBA"/>
    <property type="match status" value="1"/>
</dbReference>
<keyword evidence="14" id="KW-0511">Multifunctional enzyme</keyword>
<dbReference type="GO" id="GO:0003935">
    <property type="term" value="F:GTP cyclohydrolase II activity"/>
    <property type="evidence" value="ECO:0007669"/>
    <property type="project" value="UniProtKB-EC"/>
</dbReference>
<evidence type="ECO:0000256" key="4">
    <source>
        <dbReference type="ARBA" id="ARBA00012762"/>
    </source>
</evidence>
<dbReference type="EMBL" id="JARFPK010000011">
    <property type="protein sequence ID" value="MDF0590376.1"/>
    <property type="molecule type" value="Genomic_DNA"/>
</dbReference>
<keyword evidence="7" id="KW-0547">Nucleotide-binding</keyword>
<evidence type="ECO:0000256" key="9">
    <source>
        <dbReference type="ARBA" id="ARBA00022833"/>
    </source>
</evidence>
<sequence>MPFCSVEEAIEEVRAGRFILILDDEGRENEGDLVMAAEMATPEAINFMAKHGRGLICVPLSGERVEELGLPLMTQNNTEKMGTAFTVSVDAKGRGVTTGISAFDRAETVKALIDPATTLNDLVMPGHTFPLRAQEGGVLRRAGHTEASVDLAKMAGLYPAAVICEVMADDGTMARLPELERFAAEHDLKMLTIDRLIRRRMRSEKLVRRIAEVDMPTGYGDFWAIGYESLVDGQCHLALVAGDPSSDDALVRVHSECLTGDVFGSRRCDCGDQLHLAMRLIAESGNGVLLYMRQEGRGIGIANKLRAYALQERGYDTVEANHRLGYPADLRDYGVGAQILVDLGIKRMRLLTNNPRKIVGLEGYGLEIVDRAPIEIPPNDKNRKYLETKRDKLHHLLLQEGPGSGKD</sequence>
<evidence type="ECO:0000256" key="10">
    <source>
        <dbReference type="ARBA" id="ARBA00022842"/>
    </source>
</evidence>
<keyword evidence="13 17" id="KW-0456">Lyase</keyword>
<dbReference type="RefSeq" id="WP_316966127.1">
    <property type="nucleotide sequence ID" value="NZ_JARFPK010000011.1"/>
</dbReference>
<evidence type="ECO:0000256" key="13">
    <source>
        <dbReference type="ARBA" id="ARBA00023239"/>
    </source>
</evidence>
<dbReference type="InterPro" id="IPR017945">
    <property type="entry name" value="DHBP_synth_RibB-like_a/b_dom"/>
</dbReference>
<dbReference type="CDD" id="cd00641">
    <property type="entry name" value="GTP_cyclohydro2"/>
    <property type="match status" value="1"/>
</dbReference>
<comment type="cofactor">
    <cofactor evidence="1">
        <name>Zn(2+)</name>
        <dbReference type="ChEBI" id="CHEBI:29105"/>
    </cofactor>
</comment>
<evidence type="ECO:0000256" key="5">
    <source>
        <dbReference type="ARBA" id="ARBA00022619"/>
    </source>
</evidence>
<evidence type="ECO:0000259" key="16">
    <source>
        <dbReference type="Pfam" id="PF00925"/>
    </source>
</evidence>
<organism evidence="17 18">
    <name type="scientific">Candidatus Methanocrinis natronophilus</name>
    <dbReference type="NCBI Taxonomy" id="3033396"/>
    <lineage>
        <taxon>Archaea</taxon>
        <taxon>Methanobacteriati</taxon>
        <taxon>Methanobacteriota</taxon>
        <taxon>Stenosarchaea group</taxon>
        <taxon>Methanomicrobia</taxon>
        <taxon>Methanotrichales</taxon>
        <taxon>Methanotrichaceae</taxon>
        <taxon>Methanocrinis</taxon>
    </lineage>
</organism>
<dbReference type="PANTHER" id="PTHR21327">
    <property type="entry name" value="GTP CYCLOHYDROLASE II-RELATED"/>
    <property type="match status" value="1"/>
</dbReference>
<feature type="domain" description="GTP cyclohydrolase II" evidence="16">
    <location>
        <begin position="209"/>
        <end position="373"/>
    </location>
</feature>
<keyword evidence="18" id="KW-1185">Reference proteome</keyword>
<comment type="caution">
    <text evidence="17">The sequence shown here is derived from an EMBL/GenBank/DDBJ whole genome shotgun (WGS) entry which is preliminary data.</text>
</comment>
<dbReference type="NCBIfam" id="TIGR00506">
    <property type="entry name" value="ribB"/>
    <property type="match status" value="1"/>
</dbReference>
<evidence type="ECO:0000256" key="3">
    <source>
        <dbReference type="ARBA" id="ARBA00005520"/>
    </source>
</evidence>
<dbReference type="EC" id="3.5.4.25" evidence="4"/>
<evidence type="ECO:0000256" key="11">
    <source>
        <dbReference type="ARBA" id="ARBA00023134"/>
    </source>
</evidence>
<dbReference type="SUPFAM" id="SSF55821">
    <property type="entry name" value="YrdC/RibB"/>
    <property type="match status" value="1"/>
</dbReference>
<dbReference type="Gene3D" id="3.40.50.10990">
    <property type="entry name" value="GTP cyclohydrolase II"/>
    <property type="match status" value="1"/>
</dbReference>
<keyword evidence="5" id="KW-0686">Riboflavin biosynthesis</keyword>
<dbReference type="NCBIfam" id="NF006803">
    <property type="entry name" value="PRK09311.1"/>
    <property type="match status" value="1"/>
</dbReference>
<evidence type="ECO:0000256" key="8">
    <source>
        <dbReference type="ARBA" id="ARBA00022801"/>
    </source>
</evidence>
<dbReference type="InterPro" id="IPR000926">
    <property type="entry name" value="RibA"/>
</dbReference>
<keyword evidence="8 17" id="KW-0378">Hydrolase</keyword>
<dbReference type="NCBIfam" id="NF001591">
    <property type="entry name" value="PRK00393.1"/>
    <property type="match status" value="1"/>
</dbReference>
<dbReference type="Gene3D" id="3.90.870.10">
    <property type="entry name" value="DHBP synthase"/>
    <property type="match status" value="1"/>
</dbReference>
<evidence type="ECO:0000256" key="1">
    <source>
        <dbReference type="ARBA" id="ARBA00001947"/>
    </source>
</evidence>
<comment type="catalytic activity">
    <reaction evidence="15">
        <text>GTP + 4 H2O = 2,5-diamino-6-hydroxy-4-(5-phosphoribosylamino)-pyrimidine + formate + 2 phosphate + 3 H(+)</text>
        <dbReference type="Rhea" id="RHEA:23704"/>
        <dbReference type="ChEBI" id="CHEBI:15377"/>
        <dbReference type="ChEBI" id="CHEBI:15378"/>
        <dbReference type="ChEBI" id="CHEBI:15740"/>
        <dbReference type="ChEBI" id="CHEBI:37565"/>
        <dbReference type="ChEBI" id="CHEBI:43474"/>
        <dbReference type="ChEBI" id="CHEBI:58614"/>
        <dbReference type="EC" id="3.5.4.25"/>
    </reaction>
</comment>
<evidence type="ECO:0000313" key="17">
    <source>
        <dbReference type="EMBL" id="MDF0590376.1"/>
    </source>
</evidence>
<dbReference type="HAMAP" id="MF_00180">
    <property type="entry name" value="RibB"/>
    <property type="match status" value="1"/>
</dbReference>
<dbReference type="InterPro" id="IPR032677">
    <property type="entry name" value="GTP_cyclohydro_II"/>
</dbReference>
<dbReference type="PIRSF" id="PIRSF001259">
    <property type="entry name" value="RibA"/>
    <property type="match status" value="1"/>
</dbReference>
<accession>A0ABT5X6Q2</accession>